<dbReference type="AlphaFoldDB" id="A0AAN7CAL2"/>
<evidence type="ECO:0000313" key="3">
    <source>
        <dbReference type="Proteomes" id="UP001303760"/>
    </source>
</evidence>
<evidence type="ECO:0000256" key="1">
    <source>
        <dbReference type="SAM" id="MobiDB-lite"/>
    </source>
</evidence>
<feature type="compositionally biased region" description="Polar residues" evidence="1">
    <location>
        <begin position="322"/>
        <end position="351"/>
    </location>
</feature>
<sequence length="436" mass="46015">MSSPAPKVDKPAPPEAAVPPSNVETSEQTTPTKRSAADDELQFVSSNPVKKRRLTAQKRVEMTQPPGTPLGSSSNQQNIARLRAPVDRCRSLATASQATRPAPGPLLESRGASLPVLENFAFPQPSVPKPTQPSPPSEAISPKQLPQALPSSLGADTRSQLVTPTPNAPSQNSVTLDQISCLDFNGVPTNTSGFELGQIFSADGGVIFGPGMGNIRSSNPAPVSPLGPAMPPFTPMNNHNAIPFTMYSTGNIVTVPQAQTATHPLVPGLPHGAHTHASHNRPSSPHPAFRAPCLHCERIRQENLLRRPHWSPGLPASANLAQRSADQGQNPHHSSLTPTGSPMCSPISAQQPGAIPRSTAAFSQPAQEQSQHQHRSPAPPATPAPPGLAPPRGLVQDIIDTVRVSFPYVQVAARHGMTLAKVAEVLSRLLMSRTTL</sequence>
<reference evidence="2" key="1">
    <citation type="journal article" date="2023" name="Mol. Phylogenet. Evol.">
        <title>Genome-scale phylogeny and comparative genomics of the fungal order Sordariales.</title>
        <authorList>
            <person name="Hensen N."/>
            <person name="Bonometti L."/>
            <person name="Westerberg I."/>
            <person name="Brannstrom I.O."/>
            <person name="Guillou S."/>
            <person name="Cros-Aarteil S."/>
            <person name="Calhoun S."/>
            <person name="Haridas S."/>
            <person name="Kuo A."/>
            <person name="Mondo S."/>
            <person name="Pangilinan J."/>
            <person name="Riley R."/>
            <person name="LaButti K."/>
            <person name="Andreopoulos B."/>
            <person name="Lipzen A."/>
            <person name="Chen C."/>
            <person name="Yan M."/>
            <person name="Daum C."/>
            <person name="Ng V."/>
            <person name="Clum A."/>
            <person name="Steindorff A."/>
            <person name="Ohm R.A."/>
            <person name="Martin F."/>
            <person name="Silar P."/>
            <person name="Natvig D.O."/>
            <person name="Lalanne C."/>
            <person name="Gautier V."/>
            <person name="Ament-Velasquez S.L."/>
            <person name="Kruys A."/>
            <person name="Hutchinson M.I."/>
            <person name="Powell A.J."/>
            <person name="Barry K."/>
            <person name="Miller A.N."/>
            <person name="Grigoriev I.V."/>
            <person name="Debuchy R."/>
            <person name="Gladieux P."/>
            <person name="Hiltunen Thoren M."/>
            <person name="Johannesson H."/>
        </authorList>
    </citation>
    <scope>NUCLEOTIDE SEQUENCE</scope>
    <source>
        <strain evidence="2">CBS 532.94</strain>
    </source>
</reference>
<feature type="compositionally biased region" description="Pro residues" evidence="1">
    <location>
        <begin position="125"/>
        <end position="136"/>
    </location>
</feature>
<accession>A0AAN7CAL2</accession>
<feature type="compositionally biased region" description="Polar residues" evidence="1">
    <location>
        <begin position="360"/>
        <end position="370"/>
    </location>
</feature>
<dbReference type="Proteomes" id="UP001303760">
    <property type="component" value="Unassembled WGS sequence"/>
</dbReference>
<name>A0AAN7CAL2_9PEZI</name>
<feature type="region of interest" description="Disordered" evidence="1">
    <location>
        <begin position="1"/>
        <end position="151"/>
    </location>
</feature>
<organism evidence="2 3">
    <name type="scientific">Achaetomium macrosporum</name>
    <dbReference type="NCBI Taxonomy" id="79813"/>
    <lineage>
        <taxon>Eukaryota</taxon>
        <taxon>Fungi</taxon>
        <taxon>Dikarya</taxon>
        <taxon>Ascomycota</taxon>
        <taxon>Pezizomycotina</taxon>
        <taxon>Sordariomycetes</taxon>
        <taxon>Sordariomycetidae</taxon>
        <taxon>Sordariales</taxon>
        <taxon>Chaetomiaceae</taxon>
        <taxon>Achaetomium</taxon>
    </lineage>
</organism>
<feature type="region of interest" description="Disordered" evidence="1">
    <location>
        <begin position="322"/>
        <end position="393"/>
    </location>
</feature>
<evidence type="ECO:0000313" key="2">
    <source>
        <dbReference type="EMBL" id="KAK4238225.1"/>
    </source>
</evidence>
<keyword evidence="3" id="KW-1185">Reference proteome</keyword>
<protein>
    <submittedName>
        <fullName evidence="2">Uncharacterized protein</fullName>
    </submittedName>
</protein>
<comment type="caution">
    <text evidence="2">The sequence shown here is derived from an EMBL/GenBank/DDBJ whole genome shotgun (WGS) entry which is preliminary data.</text>
</comment>
<feature type="region of interest" description="Disordered" evidence="1">
    <location>
        <begin position="265"/>
        <end position="289"/>
    </location>
</feature>
<dbReference type="EMBL" id="MU860104">
    <property type="protein sequence ID" value="KAK4238225.1"/>
    <property type="molecule type" value="Genomic_DNA"/>
</dbReference>
<gene>
    <name evidence="2" type="ORF">C8A03DRAFT_15294</name>
</gene>
<reference evidence="2" key="2">
    <citation type="submission" date="2023-05" db="EMBL/GenBank/DDBJ databases">
        <authorList>
            <consortium name="Lawrence Berkeley National Laboratory"/>
            <person name="Steindorff A."/>
            <person name="Hensen N."/>
            <person name="Bonometti L."/>
            <person name="Westerberg I."/>
            <person name="Brannstrom I.O."/>
            <person name="Guillou S."/>
            <person name="Cros-Aarteil S."/>
            <person name="Calhoun S."/>
            <person name="Haridas S."/>
            <person name="Kuo A."/>
            <person name="Mondo S."/>
            <person name="Pangilinan J."/>
            <person name="Riley R."/>
            <person name="Labutti K."/>
            <person name="Andreopoulos B."/>
            <person name="Lipzen A."/>
            <person name="Chen C."/>
            <person name="Yanf M."/>
            <person name="Daum C."/>
            <person name="Ng V."/>
            <person name="Clum A."/>
            <person name="Ohm R."/>
            <person name="Martin F."/>
            <person name="Silar P."/>
            <person name="Natvig D."/>
            <person name="Lalanne C."/>
            <person name="Gautier V."/>
            <person name="Ament-Velasquez S.L."/>
            <person name="Kruys A."/>
            <person name="Hutchinson M.I."/>
            <person name="Powell A.J."/>
            <person name="Barry K."/>
            <person name="Miller A.N."/>
            <person name="Grigoriev I.V."/>
            <person name="Debuchy R."/>
            <person name="Gladieux P."/>
            <person name="Thoren M.H."/>
            <person name="Johannesson H."/>
        </authorList>
    </citation>
    <scope>NUCLEOTIDE SEQUENCE</scope>
    <source>
        <strain evidence="2">CBS 532.94</strain>
    </source>
</reference>
<feature type="compositionally biased region" description="Polar residues" evidence="1">
    <location>
        <begin position="22"/>
        <end position="33"/>
    </location>
</feature>
<feature type="compositionally biased region" description="Polar residues" evidence="1">
    <location>
        <begin position="70"/>
        <end position="79"/>
    </location>
</feature>
<proteinExistence type="predicted"/>
<feature type="compositionally biased region" description="Pro residues" evidence="1">
    <location>
        <begin position="377"/>
        <end position="389"/>
    </location>
</feature>